<dbReference type="Proteomes" id="UP000215224">
    <property type="component" value="Chromosome"/>
</dbReference>
<feature type="compositionally biased region" description="Basic and acidic residues" evidence="1">
    <location>
        <begin position="48"/>
        <end position="59"/>
    </location>
</feature>
<proteinExistence type="predicted"/>
<organism evidence="2 3">
    <name type="scientific">Sutcliffiella cohnii</name>
    <dbReference type="NCBI Taxonomy" id="33932"/>
    <lineage>
        <taxon>Bacteria</taxon>
        <taxon>Bacillati</taxon>
        <taxon>Bacillota</taxon>
        <taxon>Bacilli</taxon>
        <taxon>Bacillales</taxon>
        <taxon>Bacillaceae</taxon>
        <taxon>Sutcliffiella</taxon>
    </lineage>
</organism>
<evidence type="ECO:0000256" key="1">
    <source>
        <dbReference type="SAM" id="MobiDB-lite"/>
    </source>
</evidence>
<feature type="compositionally biased region" description="Polar residues" evidence="1">
    <location>
        <begin position="63"/>
        <end position="72"/>
    </location>
</feature>
<dbReference type="STRING" id="1314751.GCA_001591425_03525"/>
<reference evidence="2 3" key="1">
    <citation type="submission" date="2016-12" db="EMBL/GenBank/DDBJ databases">
        <title>The whole genome sequencing and assembly of Bacillus cohnii DSM 6307T strain.</title>
        <authorList>
            <person name="Lee Y.-J."/>
            <person name="Yi H."/>
            <person name="Bahn Y.-S."/>
            <person name="Kim J.F."/>
            <person name="Lee D.-W."/>
        </authorList>
    </citation>
    <scope>NUCLEOTIDE SEQUENCE [LARGE SCALE GENOMIC DNA]</scope>
    <source>
        <strain evidence="2 3">DSM 6307</strain>
    </source>
</reference>
<protein>
    <submittedName>
        <fullName evidence="2">Uncharacterized protein</fullName>
    </submittedName>
</protein>
<evidence type="ECO:0000313" key="3">
    <source>
        <dbReference type="Proteomes" id="UP000215224"/>
    </source>
</evidence>
<feature type="region of interest" description="Disordered" evidence="1">
    <location>
        <begin position="30"/>
        <end position="106"/>
    </location>
</feature>
<feature type="compositionally biased region" description="Basic and acidic residues" evidence="1">
    <location>
        <begin position="74"/>
        <end position="106"/>
    </location>
</feature>
<dbReference type="AlphaFoldDB" id="A0A223KLY5"/>
<dbReference type="RefSeq" id="WP_066419168.1">
    <property type="nucleotide sequence ID" value="NZ_CP018866.1"/>
</dbReference>
<sequence>MTLKLSAKSLLIASMCVLILVPSYLLVNNSSEAKDPSKQEANTTSIETAKEKNSLKLEDVNLEGTSKQNSVAPSKEKSLKERPSTPKVGRPELKDVPGYKDEAKRK</sequence>
<accession>A0A223KLY5</accession>
<dbReference type="KEGG" id="bcoh:BC6307_03870"/>
<evidence type="ECO:0000313" key="2">
    <source>
        <dbReference type="EMBL" id="AST90472.1"/>
    </source>
</evidence>
<keyword evidence="3" id="KW-1185">Reference proteome</keyword>
<dbReference type="EMBL" id="CP018866">
    <property type="protein sequence ID" value="AST90472.1"/>
    <property type="molecule type" value="Genomic_DNA"/>
</dbReference>
<gene>
    <name evidence="2" type="ORF">BC6307_03870</name>
</gene>
<name>A0A223KLY5_9BACI</name>